<dbReference type="InterPro" id="IPR045055">
    <property type="entry name" value="DNA2/NAM7-like"/>
</dbReference>
<dbReference type="InterPro" id="IPR047187">
    <property type="entry name" value="SF1_C_Upf1"/>
</dbReference>
<evidence type="ECO:0000259" key="3">
    <source>
        <dbReference type="Pfam" id="PF18741"/>
    </source>
</evidence>
<dbReference type="SUPFAM" id="SSF52980">
    <property type="entry name" value="Restriction endonuclease-like"/>
    <property type="match status" value="1"/>
</dbReference>
<keyword evidence="1" id="KW-0175">Coiled coil</keyword>
<organism evidence="4 5">
    <name type="scientific">Flammeovirga pectinis</name>
    <dbReference type="NCBI Taxonomy" id="2494373"/>
    <lineage>
        <taxon>Bacteria</taxon>
        <taxon>Pseudomonadati</taxon>
        <taxon>Bacteroidota</taxon>
        <taxon>Cytophagia</taxon>
        <taxon>Cytophagales</taxon>
        <taxon>Flammeovirgaceae</taxon>
        <taxon>Flammeovirga</taxon>
    </lineage>
</organism>
<evidence type="ECO:0000313" key="5">
    <source>
        <dbReference type="Proteomes" id="UP000267268"/>
    </source>
</evidence>
<dbReference type="Proteomes" id="UP000267268">
    <property type="component" value="Chromosome 1"/>
</dbReference>
<reference evidence="4 5" key="1">
    <citation type="submission" date="2018-12" db="EMBL/GenBank/DDBJ databases">
        <title>Flammeovirga pectinis sp. nov., isolated from the gut of the Korean scallop, Patinopecten yessoensis.</title>
        <authorList>
            <person name="Bae J.-W."/>
            <person name="Jeong Y.-S."/>
            <person name="Kang W."/>
        </authorList>
    </citation>
    <scope>NUCLEOTIDE SEQUENCE [LARGE SCALE GENOMIC DNA]</scope>
    <source>
        <strain evidence="4 5">L12M1</strain>
    </source>
</reference>
<name>A0A3S9P6R3_9BACT</name>
<dbReference type="PANTHER" id="PTHR10887">
    <property type="entry name" value="DNA2/NAM7 HELICASE FAMILY"/>
    <property type="match status" value="1"/>
</dbReference>
<sequence>MKDDKTETIKYSKALVSTLEQKLKVGNLRAIHLNTVPGNSRSRLDIAQLNSLQNNLSGAFIEELTTKQQFDFNIGSSYQHLEEDEIERELLNEKVFRKLKNIHIDYKTDYQDHGVNSLGFGYPMLVFRNPKVNKQVICAPLFIWRVDLNKDPQSLSNWQITKNEEHAVLINAQLRSFIESEFDGLKLPPISEEMLADGIIDKDEILEVVNTTLSILGTTQLDTIGKLTTLSDKKTLDKITEKGKPWISWSGVLGIYKAQRESIISDLKEVQDNYEEFDMDYQGMTYQKYTTSSITVDPSQERLIHLLGTEKKLIIQGPPGTGKSQSLTAILTNALENNAKCLVVCEKKTALEVLKSNLSKLGLGHLCAVIDDVNKDRKYIVDVIREIVDGKTDVASTTVNTTNYKSIRNKYEKVKENLRTKYKNATINVLGDYTWKDAVAETLTNYSDSDRAIVQKMGVKNELYFTEQEFEELTTFIEDAEYLYKKVADLDGPITQLDKSLFAQKYTQAARLKIISFIEEMNKTINSLEKSFDEAEQKYEVDFYEKGVSNNWLIYLKSIFSSRLKLMRITTKELQSQMFSFASEFDQIIESDQNDYLFIHYDLIRAYLKECSNTINSLNLNIVNYKEYHDWKHFRLSIEKEHANKLVEILITTEVQNWSATFKYWYFNALLIHVEGQIDGEQNQDNQLLHQIETLTEEIKREQAKFIIQQHGEYIKKALLGKTKQELKLLFNYRKNKAHGAKTSLRKILAKEFDLFTAFFPITMVNPVVCSSILPMQAELYDVVIFDEASQMRLEDAFAAMLRGKHKIISGDVHQMPPSSYFSKGGDVLLEDDDDSDSLLTFAKNSAFKFSYLDFHYRSQHPHLIDFSNAAFYGARLIPMPNVENYSPITLHQVDGNYKDRSNADEASHILEYIKTLEEDFRGNYPSVGVATFNMEQRNVIWDHIYKECEYSALFNKKMQRLTTDGFFIKNLENIQGDERDIILLSTTFGKNKEGVFRQLFGQLNNVEKGYKLLNVIVTRAKKEMHVFTSFPSEVYSRYAQEIATSGNNGKAILYAYIAYARACSNGREEERIQILDTLKDHASEGIKSVIKSEDKHLFERELYTFITSIYPKNQIEVNYKLGGFYIDFVLKDTNGIPVIALECDGKPYHTSNESYRYDLHREGILAQHGIVTYRIWSTNWWQDVEGELKKLTHFIASKQEQLTTVLP</sequence>
<dbReference type="SUPFAM" id="SSF52540">
    <property type="entry name" value="P-loop containing nucleoside triphosphate hydrolases"/>
    <property type="match status" value="1"/>
</dbReference>
<dbReference type="InterPro" id="IPR025103">
    <property type="entry name" value="DUF4011"/>
</dbReference>
<protein>
    <submittedName>
        <fullName evidence="4">DUF4011 domain-containing protein</fullName>
    </submittedName>
</protein>
<dbReference type="Gene3D" id="3.40.50.300">
    <property type="entry name" value="P-loop containing nucleotide triphosphate hydrolases"/>
    <property type="match status" value="3"/>
</dbReference>
<evidence type="ECO:0000256" key="1">
    <source>
        <dbReference type="SAM" id="Coils"/>
    </source>
</evidence>
<feature type="domain" description="Restriction endonuclease type II-like" evidence="3">
    <location>
        <begin position="1099"/>
        <end position="1196"/>
    </location>
</feature>
<feature type="domain" description="DNA2/NAM7 helicase-like C-terminal" evidence="2">
    <location>
        <begin position="845"/>
        <end position="1028"/>
    </location>
</feature>
<dbReference type="InterPro" id="IPR041679">
    <property type="entry name" value="DNA2/NAM7-like_C"/>
</dbReference>
<proteinExistence type="predicted"/>
<feature type="coiled-coil region" evidence="1">
    <location>
        <begin position="678"/>
        <end position="705"/>
    </location>
</feature>
<dbReference type="Gene3D" id="3.40.960.10">
    <property type="entry name" value="VSR Endonuclease"/>
    <property type="match status" value="1"/>
</dbReference>
<dbReference type="Pfam" id="PF13195">
    <property type="entry name" value="DUF4011"/>
    <property type="match status" value="1"/>
</dbReference>
<dbReference type="CDD" id="cd18808">
    <property type="entry name" value="SF1_C_Upf1"/>
    <property type="match status" value="1"/>
</dbReference>
<dbReference type="RefSeq" id="WP_126617073.1">
    <property type="nucleotide sequence ID" value="NZ_CP034562.1"/>
</dbReference>
<keyword evidence="5" id="KW-1185">Reference proteome</keyword>
<accession>A0A3S9P6R3</accession>
<dbReference type="EMBL" id="CP034562">
    <property type="protein sequence ID" value="AZQ63905.1"/>
    <property type="molecule type" value="Genomic_DNA"/>
</dbReference>
<dbReference type="AlphaFoldDB" id="A0A3S9P6R3"/>
<dbReference type="Pfam" id="PF18741">
    <property type="entry name" value="MTES_1575"/>
    <property type="match status" value="1"/>
</dbReference>
<dbReference type="OrthoDB" id="9757917at2"/>
<dbReference type="InterPro" id="IPR049468">
    <property type="entry name" value="Restrct_endonuc-II-like_dom"/>
</dbReference>
<dbReference type="Pfam" id="PF13087">
    <property type="entry name" value="AAA_12"/>
    <property type="match status" value="1"/>
</dbReference>
<dbReference type="KEGG" id="fll:EI427_17240"/>
<dbReference type="PANTHER" id="PTHR10887:SF495">
    <property type="entry name" value="HELICASE SENATAXIN ISOFORM X1-RELATED"/>
    <property type="match status" value="1"/>
</dbReference>
<evidence type="ECO:0000313" key="4">
    <source>
        <dbReference type="EMBL" id="AZQ63905.1"/>
    </source>
</evidence>
<dbReference type="InterPro" id="IPR027417">
    <property type="entry name" value="P-loop_NTPase"/>
</dbReference>
<dbReference type="InterPro" id="IPR011335">
    <property type="entry name" value="Restrct_endonuc-II-like"/>
</dbReference>
<evidence type="ECO:0000259" key="2">
    <source>
        <dbReference type="Pfam" id="PF13087"/>
    </source>
</evidence>
<gene>
    <name evidence="4" type="ORF">EI427_17240</name>
</gene>